<accession>A0A8S1HIK7</accession>
<evidence type="ECO:0000313" key="3">
    <source>
        <dbReference type="Proteomes" id="UP000835052"/>
    </source>
</evidence>
<evidence type="ECO:0000256" key="1">
    <source>
        <dbReference type="SAM" id="MobiDB-lite"/>
    </source>
</evidence>
<sequence>MGPKPNRKEEGKPPESADDEVTKTTTTMRNTEARERAKRGGSIPRGVVEKSRRGRQWGKGGDADEGGRREEGFSQANHAKDAGISRRADGGKKKKIFRGEGQIFSVYTLATELEP</sequence>
<reference evidence="2" key="1">
    <citation type="submission" date="2020-10" db="EMBL/GenBank/DDBJ databases">
        <authorList>
            <person name="Kikuchi T."/>
        </authorList>
    </citation>
    <scope>NUCLEOTIDE SEQUENCE</scope>
    <source>
        <strain evidence="2">NKZ352</strain>
    </source>
</reference>
<protein>
    <submittedName>
        <fullName evidence="2">Uncharacterized protein</fullName>
    </submittedName>
</protein>
<evidence type="ECO:0000313" key="2">
    <source>
        <dbReference type="EMBL" id="CAD6194967.1"/>
    </source>
</evidence>
<feature type="compositionally biased region" description="Basic and acidic residues" evidence="1">
    <location>
        <begin position="61"/>
        <end position="91"/>
    </location>
</feature>
<feature type="compositionally biased region" description="Basic and acidic residues" evidence="1">
    <location>
        <begin position="1"/>
        <end position="15"/>
    </location>
</feature>
<name>A0A8S1HIK7_9PELO</name>
<dbReference type="EMBL" id="CAJGYM010000049">
    <property type="protein sequence ID" value="CAD6194967.1"/>
    <property type="molecule type" value="Genomic_DNA"/>
</dbReference>
<gene>
    <name evidence="2" type="ORF">CAUJ_LOCUS10886</name>
</gene>
<comment type="caution">
    <text evidence="2">The sequence shown here is derived from an EMBL/GenBank/DDBJ whole genome shotgun (WGS) entry which is preliminary data.</text>
</comment>
<dbReference type="Proteomes" id="UP000835052">
    <property type="component" value="Unassembled WGS sequence"/>
</dbReference>
<keyword evidence="3" id="KW-1185">Reference proteome</keyword>
<organism evidence="2 3">
    <name type="scientific">Caenorhabditis auriculariae</name>
    <dbReference type="NCBI Taxonomy" id="2777116"/>
    <lineage>
        <taxon>Eukaryota</taxon>
        <taxon>Metazoa</taxon>
        <taxon>Ecdysozoa</taxon>
        <taxon>Nematoda</taxon>
        <taxon>Chromadorea</taxon>
        <taxon>Rhabditida</taxon>
        <taxon>Rhabditina</taxon>
        <taxon>Rhabditomorpha</taxon>
        <taxon>Rhabditoidea</taxon>
        <taxon>Rhabditidae</taxon>
        <taxon>Peloderinae</taxon>
        <taxon>Caenorhabditis</taxon>
    </lineage>
</organism>
<feature type="region of interest" description="Disordered" evidence="1">
    <location>
        <begin position="1"/>
        <end position="94"/>
    </location>
</feature>
<proteinExistence type="predicted"/>
<dbReference type="AlphaFoldDB" id="A0A8S1HIK7"/>